<sequence length="144" mass="16786">METEIKMLSDIHKNADMGQDTLRHILDATKDTEFSKTVSRQMQEYEKAFQVSGQMLKARHAPEEQKEAPMISKWMAHMNINRKSMQDMQTSKLAEMLIQGSTMGVTSLTRQIRDYDGEDTEVLDFAKKQLKREEKNIDELKKFL</sequence>
<name>A0ABS8ETP8_9FIRM</name>
<evidence type="ECO:0000313" key="2">
    <source>
        <dbReference type="Proteomes" id="UP001299235"/>
    </source>
</evidence>
<protein>
    <recommendedName>
        <fullName evidence="3">DUF2383 domain-containing protein</fullName>
    </recommendedName>
</protein>
<evidence type="ECO:0000313" key="1">
    <source>
        <dbReference type="EMBL" id="MCC2148571.1"/>
    </source>
</evidence>
<comment type="caution">
    <text evidence="1">The sequence shown here is derived from an EMBL/GenBank/DDBJ whole genome shotgun (WGS) entry which is preliminary data.</text>
</comment>
<dbReference type="Proteomes" id="UP001299235">
    <property type="component" value="Unassembled WGS sequence"/>
</dbReference>
<proteinExistence type="predicted"/>
<evidence type="ECO:0008006" key="3">
    <source>
        <dbReference type="Google" id="ProtNLM"/>
    </source>
</evidence>
<gene>
    <name evidence="1" type="ORF">LKD42_04785</name>
</gene>
<dbReference type="RefSeq" id="WP_248834972.1">
    <property type="nucleotide sequence ID" value="NZ_JAJEQE010000010.1"/>
</dbReference>
<keyword evidence="2" id="KW-1185">Reference proteome</keyword>
<dbReference type="EMBL" id="JAJEQE010000010">
    <property type="protein sequence ID" value="MCC2148571.1"/>
    <property type="molecule type" value="Genomic_DNA"/>
</dbReference>
<reference evidence="1 2" key="1">
    <citation type="submission" date="2021-10" db="EMBL/GenBank/DDBJ databases">
        <title>Anaerobic single-cell dispensing facilitates the cultivation of human gut bacteria.</title>
        <authorList>
            <person name="Afrizal A."/>
        </authorList>
    </citation>
    <scope>NUCLEOTIDE SEQUENCE [LARGE SCALE GENOMIC DNA]</scope>
    <source>
        <strain evidence="1 2">CLA-AA-H246</strain>
    </source>
</reference>
<accession>A0ABS8ETP8</accession>
<organism evidence="1 2">
    <name type="scientific">Hominisplanchenecus faecis</name>
    <dbReference type="NCBI Taxonomy" id="2885351"/>
    <lineage>
        <taxon>Bacteria</taxon>
        <taxon>Bacillati</taxon>
        <taxon>Bacillota</taxon>
        <taxon>Clostridia</taxon>
        <taxon>Lachnospirales</taxon>
        <taxon>Lachnospiraceae</taxon>
        <taxon>Hominisplanchenecus</taxon>
    </lineage>
</organism>